<evidence type="ECO:0000313" key="2">
    <source>
        <dbReference type="EMBL" id="AUR50996.1"/>
    </source>
</evidence>
<sequence>MLVVTASLCMAINLYKECRSASDTECQLINRVVVNRMHDTNQDACNVIFAKNQFSWTNTTPKKLKFKNYSDMIAYYKLNDTAQLIRAFDNVNKSEDNSSKLKISDSMTHYYDKSISQPKWAQRMQVAYKTKNFIFYNA</sequence>
<proteinExistence type="predicted"/>
<protein>
    <recommendedName>
        <fullName evidence="1">Cell wall hydrolase SleB domain-containing protein</fullName>
    </recommendedName>
</protein>
<dbReference type="Proteomes" id="UP000236655">
    <property type="component" value="Chromosome"/>
</dbReference>
<accession>A0A2I7N3G2</accession>
<feature type="domain" description="Cell wall hydrolase SleB" evidence="1">
    <location>
        <begin position="29"/>
        <end position="136"/>
    </location>
</feature>
<dbReference type="RefSeq" id="WP_102950296.1">
    <property type="nucleotide sequence ID" value="NZ_CP024847.1"/>
</dbReference>
<dbReference type="AlphaFoldDB" id="A0A2I7N3G2"/>
<dbReference type="KEGG" id="nba:CUN60_01305"/>
<dbReference type="InterPro" id="IPR011105">
    <property type="entry name" value="Cell_wall_hydrolase_SleB"/>
</dbReference>
<dbReference type="EMBL" id="CP024847">
    <property type="protein sequence ID" value="AUR50996.1"/>
    <property type="molecule type" value="Genomic_DNA"/>
</dbReference>
<dbReference type="Gene3D" id="1.10.10.2520">
    <property type="entry name" value="Cell wall hydrolase SleB, domain 1"/>
    <property type="match status" value="1"/>
</dbReference>
<evidence type="ECO:0000259" key="1">
    <source>
        <dbReference type="Pfam" id="PF07486"/>
    </source>
</evidence>
<dbReference type="Pfam" id="PF07486">
    <property type="entry name" value="Hydrolase_2"/>
    <property type="match status" value="1"/>
</dbReference>
<reference evidence="3" key="1">
    <citation type="submission" date="2017-11" db="EMBL/GenBank/DDBJ databases">
        <authorList>
            <person name="Chan K.G."/>
            <person name="Lee L.S."/>
        </authorList>
    </citation>
    <scope>NUCLEOTIDE SEQUENCE [LARGE SCALE GENOMIC DNA]</scope>
    <source>
        <strain evidence="3">DSM 100970</strain>
    </source>
</reference>
<keyword evidence="3" id="KW-1185">Reference proteome</keyword>
<dbReference type="InterPro" id="IPR042047">
    <property type="entry name" value="SleB_dom1"/>
</dbReference>
<evidence type="ECO:0000313" key="3">
    <source>
        <dbReference type="Proteomes" id="UP000236655"/>
    </source>
</evidence>
<gene>
    <name evidence="2" type="ORF">CUN60_01305</name>
</gene>
<name>A0A2I7N3G2_9NEIS</name>
<organism evidence="2 3">
    <name type="scientific">Aquella oligotrophica</name>
    <dbReference type="NCBI Taxonomy" id="2067065"/>
    <lineage>
        <taxon>Bacteria</taxon>
        <taxon>Pseudomonadati</taxon>
        <taxon>Pseudomonadota</taxon>
        <taxon>Betaproteobacteria</taxon>
        <taxon>Neisseriales</taxon>
        <taxon>Neisseriaceae</taxon>
        <taxon>Aquella</taxon>
    </lineage>
</organism>
<dbReference type="OrthoDB" id="9785345at2"/>
<dbReference type="GO" id="GO:0016787">
    <property type="term" value="F:hydrolase activity"/>
    <property type="evidence" value="ECO:0007669"/>
    <property type="project" value="InterPro"/>
</dbReference>